<sequence length="244" mass="26537">MEKIDVMLEPVRAFLIQIGVFIPRLAVALAVLLIGFLIAKAARFAVQKALRAINFHILTQRAGLDSFLQQGGTHIDTIGVVGLLTYWVVILAALIVAFNGLGLTHVTDLLSRVMLFVPKVIVALLVLAFGSYFARFVSNAVVTYCNGVGIRDSDALGRIARYAIMAFVVMIAFDAIDVGGTIVREAFLLLLGGLVLALALAFGLGGQRWAAAHLERWWPSRDVPDPELPEPKNVAKMFRSDKLP</sequence>
<reference evidence="2 3" key="1">
    <citation type="submission" date="2017-01" db="EMBL/GenBank/DDBJ databases">
        <authorList>
            <person name="Mah S.A."/>
            <person name="Swanson W.J."/>
            <person name="Moy G.W."/>
            <person name="Vacquier V.D."/>
        </authorList>
    </citation>
    <scope>NUCLEOTIDE SEQUENCE [LARGE SCALE GENOMIC DNA]</scope>
    <source>
        <strain evidence="2 3">DCY110</strain>
    </source>
</reference>
<keyword evidence="1" id="KW-0812">Transmembrane</keyword>
<evidence type="ECO:0000256" key="1">
    <source>
        <dbReference type="SAM" id="Phobius"/>
    </source>
</evidence>
<evidence type="ECO:0000313" key="2">
    <source>
        <dbReference type="EMBL" id="APW40688.1"/>
    </source>
</evidence>
<proteinExistence type="predicted"/>
<evidence type="ECO:0000313" key="3">
    <source>
        <dbReference type="Proteomes" id="UP000186609"/>
    </source>
</evidence>
<accession>A0A1P8K3W2</accession>
<gene>
    <name evidence="2" type="ORF">RD110_13905</name>
</gene>
<dbReference type="Pfam" id="PF05552">
    <property type="entry name" value="MS_channel_1st_1"/>
    <property type="match status" value="2"/>
</dbReference>
<dbReference type="STRING" id="1842727.RD110_13905"/>
<feature type="transmembrane region" description="Helical" evidence="1">
    <location>
        <begin position="113"/>
        <end position="134"/>
    </location>
</feature>
<keyword evidence="1" id="KW-0472">Membrane</keyword>
<keyword evidence="3" id="KW-1185">Reference proteome</keyword>
<dbReference type="InterPro" id="IPR008910">
    <property type="entry name" value="MSC_TM_helix"/>
</dbReference>
<feature type="transmembrane region" description="Helical" evidence="1">
    <location>
        <begin position="14"/>
        <end position="39"/>
    </location>
</feature>
<dbReference type="Proteomes" id="UP000186609">
    <property type="component" value="Chromosome"/>
</dbReference>
<dbReference type="EMBL" id="CP019236">
    <property type="protein sequence ID" value="APW40688.1"/>
    <property type="molecule type" value="Genomic_DNA"/>
</dbReference>
<dbReference type="OrthoDB" id="8561839at2"/>
<dbReference type="RefSeq" id="WP_076204964.1">
    <property type="nucleotide sequence ID" value="NZ_CP019236.1"/>
</dbReference>
<protein>
    <submittedName>
        <fullName evidence="2">Uncharacterized protein</fullName>
    </submittedName>
</protein>
<feature type="transmembrane region" description="Helical" evidence="1">
    <location>
        <begin position="159"/>
        <end position="180"/>
    </location>
</feature>
<dbReference type="KEGG" id="rhy:RD110_13905"/>
<feature type="transmembrane region" description="Helical" evidence="1">
    <location>
        <begin position="78"/>
        <end position="101"/>
    </location>
</feature>
<keyword evidence="1" id="KW-1133">Transmembrane helix</keyword>
<organism evidence="2 3">
    <name type="scientific">Rhodoferax koreensis</name>
    <dbReference type="NCBI Taxonomy" id="1842727"/>
    <lineage>
        <taxon>Bacteria</taxon>
        <taxon>Pseudomonadati</taxon>
        <taxon>Pseudomonadota</taxon>
        <taxon>Betaproteobacteria</taxon>
        <taxon>Burkholderiales</taxon>
        <taxon>Comamonadaceae</taxon>
        <taxon>Rhodoferax</taxon>
    </lineage>
</organism>
<feature type="transmembrane region" description="Helical" evidence="1">
    <location>
        <begin position="186"/>
        <end position="206"/>
    </location>
</feature>
<dbReference type="AlphaFoldDB" id="A0A1P8K3W2"/>
<name>A0A1P8K3W2_9BURK</name>
<dbReference type="Gene3D" id="1.10.287.1260">
    <property type="match status" value="1"/>
</dbReference>